<feature type="domain" description="BPL/LPL catalytic" evidence="5">
    <location>
        <begin position="667"/>
        <end position="861"/>
    </location>
</feature>
<proteinExistence type="inferred from homology"/>
<comment type="similarity">
    <text evidence="1">Belongs to the biotin--protein ligase family.</text>
</comment>
<evidence type="ECO:0000259" key="5">
    <source>
        <dbReference type="PROSITE" id="PS51733"/>
    </source>
</evidence>
<gene>
    <name evidence="6" type="ORF">TSAR_010405</name>
</gene>
<comment type="caution">
    <text evidence="6">The sequence shown here is derived from an EMBL/GenBank/DDBJ whole genome shotgun (WGS) entry which is preliminary data.</text>
</comment>
<evidence type="ECO:0000256" key="3">
    <source>
        <dbReference type="SAM" id="MobiDB-lite"/>
    </source>
</evidence>
<evidence type="ECO:0000256" key="4">
    <source>
        <dbReference type="SAM" id="SignalP"/>
    </source>
</evidence>
<keyword evidence="4" id="KW-0732">Signal</keyword>
<dbReference type="OrthoDB" id="10250105at2759"/>
<dbReference type="AlphaFoldDB" id="A0A232FCZ8"/>
<protein>
    <recommendedName>
        <fullName evidence="5">BPL/LPL catalytic domain-containing protein</fullName>
    </recommendedName>
</protein>
<dbReference type="GO" id="GO:0005737">
    <property type="term" value="C:cytoplasm"/>
    <property type="evidence" value="ECO:0007669"/>
    <property type="project" value="TreeGrafter"/>
</dbReference>
<dbReference type="PANTHER" id="PTHR12835">
    <property type="entry name" value="BIOTIN PROTEIN LIGASE"/>
    <property type="match status" value="1"/>
</dbReference>
<dbReference type="STRING" id="543379.A0A232FCZ8"/>
<dbReference type="NCBIfam" id="TIGR00121">
    <property type="entry name" value="birA_ligase"/>
    <property type="match status" value="1"/>
</dbReference>
<evidence type="ECO:0000256" key="2">
    <source>
        <dbReference type="ARBA" id="ARBA00022598"/>
    </source>
</evidence>
<dbReference type="Pfam" id="PF03099">
    <property type="entry name" value="BPL_LplA_LipB"/>
    <property type="match status" value="1"/>
</dbReference>
<feature type="region of interest" description="Disordered" evidence="3">
    <location>
        <begin position="299"/>
        <end position="318"/>
    </location>
</feature>
<dbReference type="InterPro" id="IPR045864">
    <property type="entry name" value="aa-tRNA-synth_II/BPL/LPL"/>
</dbReference>
<reference evidence="6 7" key="1">
    <citation type="journal article" date="2017" name="Curr. Biol.">
        <title>The Evolution of Venom by Co-option of Single-Copy Genes.</title>
        <authorList>
            <person name="Martinson E.O."/>
            <person name="Mrinalini"/>
            <person name="Kelkar Y.D."/>
            <person name="Chang C.H."/>
            <person name="Werren J.H."/>
        </authorList>
    </citation>
    <scope>NUCLEOTIDE SEQUENCE [LARGE SCALE GENOMIC DNA]</scope>
    <source>
        <strain evidence="6 7">Alberta</strain>
        <tissue evidence="6">Whole body</tissue>
    </source>
</reference>
<feature type="signal peptide" evidence="4">
    <location>
        <begin position="1"/>
        <end position="15"/>
    </location>
</feature>
<keyword evidence="2" id="KW-0436">Ligase</keyword>
<dbReference type="EMBL" id="NNAY01000416">
    <property type="protein sequence ID" value="OXU28555.1"/>
    <property type="molecule type" value="Genomic_DNA"/>
</dbReference>
<name>A0A232FCZ8_9HYME</name>
<feature type="region of interest" description="Disordered" evidence="3">
    <location>
        <begin position="366"/>
        <end position="402"/>
    </location>
</feature>
<dbReference type="Pfam" id="PF02237">
    <property type="entry name" value="BPL_C"/>
    <property type="match status" value="1"/>
</dbReference>
<evidence type="ECO:0000313" key="6">
    <source>
        <dbReference type="EMBL" id="OXU28555.1"/>
    </source>
</evidence>
<dbReference type="PANTHER" id="PTHR12835:SF5">
    <property type="entry name" value="BIOTIN--PROTEIN LIGASE"/>
    <property type="match status" value="1"/>
</dbReference>
<feature type="chain" id="PRO_5012353282" description="BPL/LPL catalytic domain-containing protein" evidence="4">
    <location>
        <begin position="16"/>
        <end position="936"/>
    </location>
</feature>
<dbReference type="InterPro" id="IPR004143">
    <property type="entry name" value="BPL_LPL_catalytic"/>
</dbReference>
<evidence type="ECO:0000313" key="7">
    <source>
        <dbReference type="Proteomes" id="UP000215335"/>
    </source>
</evidence>
<organism evidence="6 7">
    <name type="scientific">Trichomalopsis sarcophagae</name>
    <dbReference type="NCBI Taxonomy" id="543379"/>
    <lineage>
        <taxon>Eukaryota</taxon>
        <taxon>Metazoa</taxon>
        <taxon>Ecdysozoa</taxon>
        <taxon>Arthropoda</taxon>
        <taxon>Hexapoda</taxon>
        <taxon>Insecta</taxon>
        <taxon>Pterygota</taxon>
        <taxon>Neoptera</taxon>
        <taxon>Endopterygota</taxon>
        <taxon>Hymenoptera</taxon>
        <taxon>Apocrita</taxon>
        <taxon>Proctotrupomorpha</taxon>
        <taxon>Chalcidoidea</taxon>
        <taxon>Pteromalidae</taxon>
        <taxon>Pteromalinae</taxon>
        <taxon>Trichomalopsis</taxon>
    </lineage>
</organism>
<accession>A0A232FCZ8</accession>
<dbReference type="PROSITE" id="PS51733">
    <property type="entry name" value="BPL_LPL_CATALYTIC"/>
    <property type="match status" value="1"/>
</dbReference>
<dbReference type="Gene3D" id="3.30.930.10">
    <property type="entry name" value="Bira Bifunctional Protein, Domain 2"/>
    <property type="match status" value="1"/>
</dbReference>
<dbReference type="Proteomes" id="UP000215335">
    <property type="component" value="Unassembled WGS sequence"/>
</dbReference>
<dbReference type="GO" id="GO:0004077">
    <property type="term" value="F:biotin--[biotin carboxyl-carrier protein] ligase activity"/>
    <property type="evidence" value="ECO:0007669"/>
    <property type="project" value="InterPro"/>
</dbReference>
<sequence length="936" mass="103828">MLLTIFYMVATWVQSWRLSSLRARLQAILLGPEATRPSIMLYTASQLSVKDETNGNKSKLQNGNNISKDMLSSHLCSNSNLAKLGDLLWYQGDKRLCTIYPQQKVDVSHWLLYPYGKTVFPLFAHNNAQATLQQNAKMHVLIEADLSNYIPLASSKATKLEDYGIIVTWMSEDIFGVILETDLEHITKFSTTLMQGQCFINNGLPVTRIESVSVTGKPCICNYERFNLVESRKLIGSSQWNTYVKKLRLVSSTARLVSQQNEAIEIKEIPGLIVSPGSKPVTLQMPTILEIKIPNDETEDHINSSVPSTPPPTPASATAVINGTASRLSQALTNSMDLSVGSLSNLSSSRSQEFVLEESSQENLSEFTPLKSVKNTKRTSDRDSKMSSVMSSKSSLSTVNYSPRKTELDSKVTKPPNILICADSAVASDNVRSVLDSILKENKYTVYPLSAQEARKDVWMDQASLMIVCGNVGNDVASKVVEFLVHGGKLLALCSDILKTLLPTFKTAEVRENELVRFSYGKWKHVRMMHHVFSNLPESGGKAVFSQIHLEADPSQYEFEESKFLALKQSNATRLEIFSDLLNTHLDIEVNAKPRIPPTYSSGFFLGRHELKLEMLKKLKDKMQPNDVLKTTNLEIQFCGTSTVPKPASSTYLPVMVHRCPDNFSTVEYFENLSTEALGRLVIYADVMTSSNAAINGFALHNGLAVICRSQTKGEGRGKNVWLSPEGCAMFSLQIHIPFNSILGERISLIQHITSVAVVSAVRSIPDYQDIDIRIKWPNDVYTGNGSKLGGTTVTSTIQSPTIICNLGTGINLSNSSPTTCINDMITKYNQATGKKLEKITLERFVALVFNEMEKLINLIQNNNMDEFYDIYYGYWMHTDAEITVILPDGSSQEVKILGVDDYGFLEVQGKNGNIFTVHPDGNSFDILSGLVAPKC</sequence>
<evidence type="ECO:0000256" key="1">
    <source>
        <dbReference type="ARBA" id="ARBA00009934"/>
    </source>
</evidence>
<feature type="compositionally biased region" description="Low complexity" evidence="3">
    <location>
        <begin position="386"/>
        <end position="397"/>
    </location>
</feature>
<keyword evidence="7" id="KW-1185">Reference proteome</keyword>
<dbReference type="InterPro" id="IPR003142">
    <property type="entry name" value="BPL_C"/>
</dbReference>
<dbReference type="InterPro" id="IPR004408">
    <property type="entry name" value="Biotin_CoA_COase_ligase"/>
</dbReference>
<dbReference type="SUPFAM" id="SSF55681">
    <property type="entry name" value="Class II aaRS and biotin synthetases"/>
    <property type="match status" value="1"/>
</dbReference>